<dbReference type="Gene3D" id="3.10.450.50">
    <property type="match status" value="1"/>
</dbReference>
<dbReference type="InterPro" id="IPR004027">
    <property type="entry name" value="SEC_C_motif"/>
</dbReference>
<dbReference type="EMBL" id="CP100390">
    <property type="protein sequence ID" value="UZE94820.1"/>
    <property type="molecule type" value="Genomic_DNA"/>
</dbReference>
<organism evidence="4 5">
    <name type="scientific">Alkalimarinus alittae</name>
    <dbReference type="NCBI Taxonomy" id="2961619"/>
    <lineage>
        <taxon>Bacteria</taxon>
        <taxon>Pseudomonadati</taxon>
        <taxon>Pseudomonadota</taxon>
        <taxon>Gammaproteobacteria</taxon>
        <taxon>Alteromonadales</taxon>
        <taxon>Alteromonadaceae</taxon>
        <taxon>Alkalimarinus</taxon>
    </lineage>
</organism>
<evidence type="ECO:0000313" key="4">
    <source>
        <dbReference type="EMBL" id="UZE94820.1"/>
    </source>
</evidence>
<dbReference type="Pfam" id="PF17775">
    <property type="entry name" value="YchJ_M-like"/>
    <property type="match status" value="1"/>
</dbReference>
<evidence type="ECO:0000256" key="2">
    <source>
        <dbReference type="HAMAP-Rule" id="MF_00612"/>
    </source>
</evidence>
<dbReference type="HAMAP" id="MF_00612">
    <property type="entry name" value="UPF0225"/>
    <property type="match status" value="1"/>
</dbReference>
<protein>
    <recommendedName>
        <fullName evidence="2">UPF0225 protein NKI27_12105</fullName>
    </recommendedName>
</protein>
<reference evidence="4" key="1">
    <citation type="submission" date="2022-06" db="EMBL/GenBank/DDBJ databases">
        <title>Alkalimarinus sp. nov., isolated from gut of a Alitta virens.</title>
        <authorList>
            <person name="Yang A.I."/>
            <person name="Shin N.-R."/>
        </authorList>
    </citation>
    <scope>NUCLEOTIDE SEQUENCE</scope>
    <source>
        <strain evidence="4">A2M4</strain>
    </source>
</reference>
<gene>
    <name evidence="4" type="ORF">NKI27_12105</name>
</gene>
<dbReference type="PANTHER" id="PTHR33747">
    <property type="entry name" value="UPF0225 PROTEIN SCO1677"/>
    <property type="match status" value="1"/>
</dbReference>
<evidence type="ECO:0000259" key="3">
    <source>
        <dbReference type="Pfam" id="PF17775"/>
    </source>
</evidence>
<dbReference type="InterPro" id="IPR032710">
    <property type="entry name" value="NTF2-like_dom_sf"/>
</dbReference>
<keyword evidence="5" id="KW-1185">Reference proteome</keyword>
<dbReference type="RefSeq" id="WP_265046312.1">
    <property type="nucleotide sequence ID" value="NZ_CP100390.1"/>
</dbReference>
<dbReference type="PANTHER" id="PTHR33747:SF1">
    <property type="entry name" value="ADENYLATE CYCLASE-ASSOCIATED CAP C-TERMINAL DOMAIN-CONTAINING PROTEIN"/>
    <property type="match status" value="1"/>
</dbReference>
<dbReference type="Pfam" id="PF02810">
    <property type="entry name" value="SEC-C"/>
    <property type="match status" value="1"/>
</dbReference>
<dbReference type="SUPFAM" id="SSF103642">
    <property type="entry name" value="Sec-C motif"/>
    <property type="match status" value="1"/>
</dbReference>
<feature type="domain" description="YchJ-like middle NTF2-like" evidence="3">
    <location>
        <begin position="37"/>
        <end position="140"/>
    </location>
</feature>
<dbReference type="InterPro" id="IPR048469">
    <property type="entry name" value="YchJ-like_M"/>
</dbReference>
<accession>A0ABY6MYB2</accession>
<evidence type="ECO:0000313" key="5">
    <source>
        <dbReference type="Proteomes" id="UP001163739"/>
    </source>
</evidence>
<dbReference type="Proteomes" id="UP001163739">
    <property type="component" value="Chromosome"/>
</dbReference>
<dbReference type="NCBIfam" id="NF002449">
    <property type="entry name" value="PRK01617.1"/>
    <property type="match status" value="1"/>
</dbReference>
<comment type="similarity">
    <text evidence="1 2">Belongs to the UPF0225 family.</text>
</comment>
<evidence type="ECO:0000256" key="1">
    <source>
        <dbReference type="ARBA" id="ARBA00010839"/>
    </source>
</evidence>
<sequence>MTNNTPCPCGNIHEGQALLYAACCEPFINGTTKPAHCEQLMRSRYTAYSFARVDYLMATWHPNKQPALDRQDLAESAEKTEWMRLEIVKSSQQGEQGIVEFIAWFKDKGINGDSQRSEIKGLHEVSRFEKVGGQWFYVDGDVASTGQLKVGRNDPCPCGSDKKFKKCCA</sequence>
<proteinExistence type="inferred from homology"/>
<dbReference type="SUPFAM" id="SSF54427">
    <property type="entry name" value="NTF2-like"/>
    <property type="match status" value="1"/>
</dbReference>
<name>A0ABY6MYB2_9ALTE</name>
<dbReference type="InterPro" id="IPR023006">
    <property type="entry name" value="YchJ-like"/>
</dbReference>
<dbReference type="NCBIfam" id="NF002486">
    <property type="entry name" value="PRK01752.1"/>
    <property type="match status" value="1"/>
</dbReference>